<dbReference type="OrthoDB" id="2990278at2"/>
<feature type="compositionally biased region" description="Basic and acidic residues" evidence="1">
    <location>
        <begin position="120"/>
        <end position="131"/>
    </location>
</feature>
<dbReference type="RefSeq" id="WP_020958974.1">
    <property type="nucleotide sequence ID" value="NC_022080.4"/>
</dbReference>
<protein>
    <submittedName>
        <fullName evidence="2">Uncharacterized protein</fullName>
    </submittedName>
</protein>
<dbReference type="PATRIC" id="fig|1345697.3.peg.760"/>
<sequence>MSHIPKLDLQSFRFSPPGPMGWGWVEDNEFFEQLLLGAEEEEETVEDLPPILVELAGEGQEAVVPLAPIAGRKKEKRLAKPNKESRPKQKAKERQERRTEERENGQLKPSRKQVAANRPTQHESAEQERGKPSKRRMAVSFAISSALVPQPKAGRGHQKGNIFTIG</sequence>
<proteinExistence type="predicted"/>
<dbReference type="KEGG" id="gjf:M493_04300"/>
<dbReference type="Proteomes" id="UP000015500">
    <property type="component" value="Chromosome"/>
</dbReference>
<name>S5ZAH9_GEOG3</name>
<keyword evidence="3" id="KW-1185">Reference proteome</keyword>
<accession>S5ZAH9</accession>
<evidence type="ECO:0000313" key="3">
    <source>
        <dbReference type="Proteomes" id="UP000015500"/>
    </source>
</evidence>
<dbReference type="STRING" id="1921421.M493_04300"/>
<evidence type="ECO:0000313" key="2">
    <source>
        <dbReference type="EMBL" id="AGT31165.1"/>
    </source>
</evidence>
<dbReference type="AlphaFoldDB" id="S5ZAH9"/>
<feature type="compositionally biased region" description="Basic residues" evidence="1">
    <location>
        <begin position="71"/>
        <end position="80"/>
    </location>
</feature>
<dbReference type="HOGENOM" id="CLU_1600352_0_0_9"/>
<reference evidence="2 3" key="1">
    <citation type="journal article" date="2014" name="Genome Announc.">
        <title>Complete Genome Sequence of the Thermophilic Polychlorinated Biphenyl Degrader Geobacillus sp. Strain JF8 (NBRC 109937).</title>
        <authorList>
            <person name="Shintani M."/>
            <person name="Ohtsubo Y."/>
            <person name="Fukuda K."/>
            <person name="Hosoyama A."/>
            <person name="Ohji S."/>
            <person name="Yamazoe A."/>
            <person name="Fujita N."/>
            <person name="Nagata Y."/>
            <person name="Tsuda M."/>
            <person name="Hatta T."/>
            <person name="Kimbara K."/>
        </authorList>
    </citation>
    <scope>NUCLEOTIDE SEQUENCE [LARGE SCALE GENOMIC DNA]</scope>
    <source>
        <strain evidence="2 3">JF8</strain>
    </source>
</reference>
<dbReference type="EMBL" id="CP006254">
    <property type="protein sequence ID" value="AGT31165.1"/>
    <property type="molecule type" value="Genomic_DNA"/>
</dbReference>
<feature type="compositionally biased region" description="Basic and acidic residues" evidence="1">
    <location>
        <begin position="81"/>
        <end position="105"/>
    </location>
</feature>
<evidence type="ECO:0000256" key="1">
    <source>
        <dbReference type="SAM" id="MobiDB-lite"/>
    </source>
</evidence>
<organism evidence="2 3">
    <name type="scientific">Geobacillus genomosp. 3</name>
    <dbReference type="NCBI Taxonomy" id="1921421"/>
    <lineage>
        <taxon>Bacteria</taxon>
        <taxon>Bacillati</taxon>
        <taxon>Bacillota</taxon>
        <taxon>Bacilli</taxon>
        <taxon>Bacillales</taxon>
        <taxon>Anoxybacillaceae</taxon>
        <taxon>Geobacillus</taxon>
    </lineage>
</organism>
<feature type="region of interest" description="Disordered" evidence="1">
    <location>
        <begin position="62"/>
        <end position="166"/>
    </location>
</feature>
<gene>
    <name evidence="2" type="ORF">M493_04300</name>
</gene>